<evidence type="ECO:0000313" key="6">
    <source>
        <dbReference type="EMBL" id="EJP72423.1"/>
    </source>
</evidence>
<evidence type="ECO:0000256" key="1">
    <source>
        <dbReference type="ARBA" id="ARBA00004370"/>
    </source>
</evidence>
<dbReference type="Pfam" id="PF00263">
    <property type="entry name" value="Secretin"/>
    <property type="match status" value="1"/>
</dbReference>
<dbReference type="Proteomes" id="UP000010116">
    <property type="component" value="Unassembled WGS sequence"/>
</dbReference>
<comment type="subcellular location">
    <subcellularLocation>
        <location evidence="1">Membrane</location>
    </subcellularLocation>
</comment>
<keyword evidence="3" id="KW-0472">Membrane</keyword>
<protein>
    <submittedName>
        <fullName evidence="6">General secretion pathway protein D</fullName>
    </submittedName>
</protein>
<accession>J5KAI0</accession>
<dbReference type="PRINTS" id="PR00811">
    <property type="entry name" value="BCTERIALGSPD"/>
</dbReference>
<gene>
    <name evidence="6" type="ORF">NT02SARS_1326</name>
</gene>
<dbReference type="EMBL" id="JH611193">
    <property type="protein sequence ID" value="EJP72423.1"/>
    <property type="molecule type" value="Genomic_DNA"/>
</dbReference>
<name>J5KAI0_9GAMM</name>
<dbReference type="InterPro" id="IPR001775">
    <property type="entry name" value="GspD/PilQ"/>
</dbReference>
<keyword evidence="2" id="KW-0732">Signal</keyword>
<dbReference type="GO" id="GO:0009306">
    <property type="term" value="P:protein secretion"/>
    <property type="evidence" value="ECO:0007669"/>
    <property type="project" value="InterPro"/>
</dbReference>
<dbReference type="InterPro" id="IPR050810">
    <property type="entry name" value="Bact_Secretion_Sys_Channel"/>
</dbReference>
<comment type="similarity">
    <text evidence="4">Belongs to the bacterial secretin family.</text>
</comment>
<dbReference type="HOGENOM" id="CLU_2496127_0_0_6"/>
<evidence type="ECO:0000256" key="3">
    <source>
        <dbReference type="ARBA" id="ARBA00023136"/>
    </source>
</evidence>
<dbReference type="InterPro" id="IPR004846">
    <property type="entry name" value="T2SS/T3SS_dom"/>
</dbReference>
<dbReference type="AlphaFoldDB" id="J5KAI0"/>
<proteinExistence type="inferred from homology"/>
<evidence type="ECO:0000256" key="2">
    <source>
        <dbReference type="ARBA" id="ARBA00022729"/>
    </source>
</evidence>
<dbReference type="GO" id="GO:0016020">
    <property type="term" value="C:membrane"/>
    <property type="evidence" value="ECO:0007669"/>
    <property type="project" value="UniProtKB-SubCell"/>
</dbReference>
<dbReference type="PANTHER" id="PTHR30332">
    <property type="entry name" value="PROBABLE GENERAL SECRETION PATHWAY PROTEIN D"/>
    <property type="match status" value="1"/>
</dbReference>
<reference evidence="6 7" key="1">
    <citation type="journal article" date="2012" name="ISME J.">
        <title>Genomic insights to SAR86, an abundant and uncultivated marine bacterial lineage.</title>
        <authorList>
            <person name="Dupont C.L."/>
            <person name="Rusch D.B."/>
            <person name="Yooseph S."/>
            <person name="Lombardo M.J."/>
            <person name="Richter R.A."/>
            <person name="Valas R."/>
            <person name="Novotny M."/>
            <person name="Yee-Greenbaum J."/>
            <person name="Selengut J.D."/>
            <person name="Haft D.H."/>
            <person name="Halpern A.L."/>
            <person name="Lasken R.S."/>
            <person name="Nealson K."/>
            <person name="Friedman R."/>
            <person name="Venter J.C."/>
        </authorList>
    </citation>
    <scope>NUCLEOTIDE SEQUENCE [LARGE SCALE GENOMIC DNA]</scope>
</reference>
<dbReference type="GO" id="GO:0015627">
    <property type="term" value="C:type II protein secretion system complex"/>
    <property type="evidence" value="ECO:0007669"/>
    <property type="project" value="TreeGrafter"/>
</dbReference>
<evidence type="ECO:0000256" key="4">
    <source>
        <dbReference type="RuleBase" id="RU004003"/>
    </source>
</evidence>
<organism evidence="6 7">
    <name type="scientific">SAR86 cluster bacterium SAR86B</name>
    <dbReference type="NCBI Taxonomy" id="1123867"/>
    <lineage>
        <taxon>Bacteria</taxon>
        <taxon>Pseudomonadati</taxon>
        <taxon>Pseudomonadota</taxon>
        <taxon>Gammaproteobacteria</taxon>
        <taxon>SAR86 cluster</taxon>
    </lineage>
</organism>
<evidence type="ECO:0000313" key="7">
    <source>
        <dbReference type="Proteomes" id="UP000010116"/>
    </source>
</evidence>
<evidence type="ECO:0000259" key="5">
    <source>
        <dbReference type="Pfam" id="PF00263"/>
    </source>
</evidence>
<dbReference type="PANTHER" id="PTHR30332:SF24">
    <property type="entry name" value="SECRETIN GSPD-RELATED"/>
    <property type="match status" value="1"/>
</dbReference>
<sequence length="86" mass="9632">MVLGGLIDEDLQENVNKVPILGSIPLFGRLFQSSSDSTVKRNLMVFIKPRIMTDAQSSEIISSEKYNYIKAEQILSGKQNTLEDLD</sequence>
<feature type="domain" description="Type II/III secretion system secretin-like" evidence="5">
    <location>
        <begin position="2"/>
        <end position="52"/>
    </location>
</feature>